<dbReference type="AlphaFoldDB" id="A0AAJ0DBJ2"/>
<dbReference type="EMBL" id="JAWDJX010000029">
    <property type="protein sequence ID" value="KAK3050796.1"/>
    <property type="molecule type" value="Genomic_DNA"/>
</dbReference>
<evidence type="ECO:0000313" key="3">
    <source>
        <dbReference type="Proteomes" id="UP001271007"/>
    </source>
</evidence>
<sequence>MSAQQGRQSPDPENQTGKQQQAPPASDPNKQGQEPEGGAADSSKDDLKNLESNPTHILQKEAEKKTGKTEN</sequence>
<comment type="caution">
    <text evidence="2">The sequence shown here is derived from an EMBL/GenBank/DDBJ whole genome shotgun (WGS) entry which is preliminary data.</text>
</comment>
<protein>
    <submittedName>
        <fullName evidence="2">Uncharacterized protein</fullName>
    </submittedName>
</protein>
<name>A0AAJ0DBJ2_9PEZI</name>
<gene>
    <name evidence="2" type="ORF">LTR09_007872</name>
</gene>
<feature type="compositionally biased region" description="Basic and acidic residues" evidence="1">
    <location>
        <begin position="58"/>
        <end position="71"/>
    </location>
</feature>
<proteinExistence type="predicted"/>
<evidence type="ECO:0000256" key="1">
    <source>
        <dbReference type="SAM" id="MobiDB-lite"/>
    </source>
</evidence>
<evidence type="ECO:0000313" key="2">
    <source>
        <dbReference type="EMBL" id="KAK3050796.1"/>
    </source>
</evidence>
<feature type="compositionally biased region" description="Polar residues" evidence="1">
    <location>
        <begin position="1"/>
        <end position="32"/>
    </location>
</feature>
<organism evidence="2 3">
    <name type="scientific">Extremus antarcticus</name>
    <dbReference type="NCBI Taxonomy" id="702011"/>
    <lineage>
        <taxon>Eukaryota</taxon>
        <taxon>Fungi</taxon>
        <taxon>Dikarya</taxon>
        <taxon>Ascomycota</taxon>
        <taxon>Pezizomycotina</taxon>
        <taxon>Dothideomycetes</taxon>
        <taxon>Dothideomycetidae</taxon>
        <taxon>Mycosphaerellales</taxon>
        <taxon>Extremaceae</taxon>
        <taxon>Extremus</taxon>
    </lineage>
</organism>
<reference evidence="2" key="1">
    <citation type="submission" date="2023-04" db="EMBL/GenBank/DDBJ databases">
        <title>Black Yeasts Isolated from many extreme environments.</title>
        <authorList>
            <person name="Coleine C."/>
            <person name="Stajich J.E."/>
            <person name="Selbmann L."/>
        </authorList>
    </citation>
    <scope>NUCLEOTIDE SEQUENCE</scope>
    <source>
        <strain evidence="2">CCFEE 5312</strain>
    </source>
</reference>
<feature type="region of interest" description="Disordered" evidence="1">
    <location>
        <begin position="1"/>
        <end position="71"/>
    </location>
</feature>
<accession>A0AAJ0DBJ2</accession>
<dbReference type="Proteomes" id="UP001271007">
    <property type="component" value="Unassembled WGS sequence"/>
</dbReference>
<keyword evidence="3" id="KW-1185">Reference proteome</keyword>